<dbReference type="Gene3D" id="1.10.10.10">
    <property type="entry name" value="Winged helix-like DNA-binding domain superfamily/Winged helix DNA-binding domain"/>
    <property type="match status" value="1"/>
</dbReference>
<dbReference type="SMART" id="SM00347">
    <property type="entry name" value="HTH_MARR"/>
    <property type="match status" value="1"/>
</dbReference>
<organism evidence="6 7">
    <name type="scientific">Pigmentiphaga litoralis</name>
    <dbReference type="NCBI Taxonomy" id="516702"/>
    <lineage>
        <taxon>Bacteria</taxon>
        <taxon>Pseudomonadati</taxon>
        <taxon>Pseudomonadota</taxon>
        <taxon>Betaproteobacteria</taxon>
        <taxon>Burkholderiales</taxon>
        <taxon>Alcaligenaceae</taxon>
        <taxon>Pigmentiphaga</taxon>
    </lineage>
</organism>
<feature type="region of interest" description="Disordered" evidence="4">
    <location>
        <begin position="187"/>
        <end position="221"/>
    </location>
</feature>
<keyword evidence="3" id="KW-0804">Transcription</keyword>
<evidence type="ECO:0000256" key="2">
    <source>
        <dbReference type="ARBA" id="ARBA00023125"/>
    </source>
</evidence>
<dbReference type="Pfam" id="PF12802">
    <property type="entry name" value="MarR_2"/>
    <property type="match status" value="1"/>
</dbReference>
<dbReference type="PANTHER" id="PTHR33164:SF64">
    <property type="entry name" value="TRANSCRIPTIONAL REGULATOR SLYA"/>
    <property type="match status" value="1"/>
</dbReference>
<dbReference type="InterPro" id="IPR039422">
    <property type="entry name" value="MarR/SlyA-like"/>
</dbReference>
<dbReference type="PROSITE" id="PS50995">
    <property type="entry name" value="HTH_MARR_2"/>
    <property type="match status" value="1"/>
</dbReference>
<evidence type="ECO:0000259" key="5">
    <source>
        <dbReference type="PROSITE" id="PS50995"/>
    </source>
</evidence>
<dbReference type="InterPro" id="IPR036390">
    <property type="entry name" value="WH_DNA-bd_sf"/>
</dbReference>
<evidence type="ECO:0000256" key="3">
    <source>
        <dbReference type="ARBA" id="ARBA00023163"/>
    </source>
</evidence>
<comment type="caution">
    <text evidence="6">The sequence shown here is derived from an EMBL/GenBank/DDBJ whole genome shotgun (WGS) entry which is preliminary data.</text>
</comment>
<feature type="region of interest" description="Disordered" evidence="4">
    <location>
        <begin position="1"/>
        <end position="25"/>
    </location>
</feature>
<dbReference type="SUPFAM" id="SSF46785">
    <property type="entry name" value="Winged helix' DNA-binding domain"/>
    <property type="match status" value="1"/>
</dbReference>
<dbReference type="Proteomes" id="UP000542125">
    <property type="component" value="Unassembled WGS sequence"/>
</dbReference>
<gene>
    <name evidence="6" type="ORF">FHW18_002276</name>
</gene>
<dbReference type="RefSeq" id="WP_179586331.1">
    <property type="nucleotide sequence ID" value="NZ_JACBYR010000001.1"/>
</dbReference>
<evidence type="ECO:0000256" key="4">
    <source>
        <dbReference type="SAM" id="MobiDB-lite"/>
    </source>
</evidence>
<keyword evidence="7" id="KW-1185">Reference proteome</keyword>
<dbReference type="EMBL" id="JACBYR010000001">
    <property type="protein sequence ID" value="NYE83005.1"/>
    <property type="molecule type" value="Genomic_DNA"/>
</dbReference>
<keyword evidence="1" id="KW-0805">Transcription regulation</keyword>
<feature type="compositionally biased region" description="Low complexity" evidence="4">
    <location>
        <begin position="201"/>
        <end position="221"/>
    </location>
</feature>
<sequence>MPSSPSKEPRSYRPPSTTSREEFFSGGTDKAFRESIYNIVRGLDGLMSCREVFSKVLGLTGSQFAVLMGVAHKENEEGVTIRELSDHIRLAAPHVTTEVGRMIRAKLLVKRPNEADGRSVLVSLSPTGQAEVDRIAPLVRKVNDQLFQGIAADELATVTRAMKMLVLNSQRVLAEVHYGDLLDMAKPAPDAPKPRARKAATRTPAVRKVAAKRAAASKTLK</sequence>
<dbReference type="InterPro" id="IPR000835">
    <property type="entry name" value="HTH_MarR-typ"/>
</dbReference>
<dbReference type="GO" id="GO:0003677">
    <property type="term" value="F:DNA binding"/>
    <property type="evidence" value="ECO:0007669"/>
    <property type="project" value="UniProtKB-KW"/>
</dbReference>
<feature type="domain" description="HTH marR-type" evidence="5">
    <location>
        <begin position="29"/>
        <end position="167"/>
    </location>
</feature>
<dbReference type="GO" id="GO:0006950">
    <property type="term" value="P:response to stress"/>
    <property type="evidence" value="ECO:0007669"/>
    <property type="project" value="TreeGrafter"/>
</dbReference>
<evidence type="ECO:0000313" key="6">
    <source>
        <dbReference type="EMBL" id="NYE83005.1"/>
    </source>
</evidence>
<name>A0A7Y9IUD7_9BURK</name>
<proteinExistence type="predicted"/>
<accession>A0A7Y9IUD7</accession>
<dbReference type="InterPro" id="IPR036388">
    <property type="entry name" value="WH-like_DNA-bd_sf"/>
</dbReference>
<reference evidence="6 7" key="1">
    <citation type="submission" date="2020-07" db="EMBL/GenBank/DDBJ databases">
        <title>Genomic Encyclopedia of Type Strains, Phase IV (KMG-V): Genome sequencing to study the core and pangenomes of soil and plant-associated prokaryotes.</title>
        <authorList>
            <person name="Whitman W."/>
        </authorList>
    </citation>
    <scope>NUCLEOTIDE SEQUENCE [LARGE SCALE GENOMIC DNA]</scope>
    <source>
        <strain evidence="6 7">SAS40</strain>
    </source>
</reference>
<keyword evidence="2 6" id="KW-0238">DNA-binding</keyword>
<dbReference type="AlphaFoldDB" id="A0A7Y9IUD7"/>
<evidence type="ECO:0000313" key="7">
    <source>
        <dbReference type="Proteomes" id="UP000542125"/>
    </source>
</evidence>
<protein>
    <submittedName>
        <fullName evidence="6">DNA-binding MarR family transcriptional regulator</fullName>
    </submittedName>
</protein>
<dbReference type="GO" id="GO:0003700">
    <property type="term" value="F:DNA-binding transcription factor activity"/>
    <property type="evidence" value="ECO:0007669"/>
    <property type="project" value="InterPro"/>
</dbReference>
<evidence type="ECO:0000256" key="1">
    <source>
        <dbReference type="ARBA" id="ARBA00023015"/>
    </source>
</evidence>
<dbReference type="PANTHER" id="PTHR33164">
    <property type="entry name" value="TRANSCRIPTIONAL REGULATOR, MARR FAMILY"/>
    <property type="match status" value="1"/>
</dbReference>